<dbReference type="InterPro" id="IPR016197">
    <property type="entry name" value="Chromo-like_dom_sf"/>
</dbReference>
<reference evidence="3" key="2">
    <citation type="submission" date="2025-09" db="UniProtKB">
        <authorList>
            <consortium name="Ensembl"/>
        </authorList>
    </citation>
    <scope>IDENTIFICATION</scope>
</reference>
<dbReference type="Ensembl" id="ENSNNAT00000005296.1">
    <property type="protein sequence ID" value="ENSNNAP00000005070.1"/>
    <property type="gene ID" value="ENSNNAG00000003402.1"/>
</dbReference>
<accession>A0A8C6VMC8</accession>
<dbReference type="Gene3D" id="2.40.50.40">
    <property type="match status" value="1"/>
</dbReference>
<evidence type="ECO:0000313" key="3">
    <source>
        <dbReference type="Ensembl" id="ENSNNAP00000005070.1"/>
    </source>
</evidence>
<dbReference type="SUPFAM" id="SSF54160">
    <property type="entry name" value="Chromo domain-like"/>
    <property type="match status" value="1"/>
</dbReference>
<evidence type="ECO:0000256" key="1">
    <source>
        <dbReference type="ARBA" id="ARBA00004123"/>
    </source>
</evidence>
<dbReference type="OrthoDB" id="9050211at2759"/>
<dbReference type="GeneTree" id="ENSGT01010000229073"/>
<dbReference type="PROSITE" id="PS50013">
    <property type="entry name" value="CHROMO_2"/>
    <property type="match status" value="1"/>
</dbReference>
<dbReference type="InterPro" id="IPR023780">
    <property type="entry name" value="Chromo_domain"/>
</dbReference>
<dbReference type="Pfam" id="PF00385">
    <property type="entry name" value="Chromo"/>
    <property type="match status" value="1"/>
</dbReference>
<dbReference type="AlphaFoldDB" id="A0A8C6VMC8"/>
<dbReference type="GO" id="GO:0005634">
    <property type="term" value="C:nucleus"/>
    <property type="evidence" value="ECO:0007669"/>
    <property type="project" value="UniProtKB-SubCell"/>
</dbReference>
<evidence type="ECO:0000259" key="2">
    <source>
        <dbReference type="PROSITE" id="PS50013"/>
    </source>
</evidence>
<dbReference type="InterPro" id="IPR000953">
    <property type="entry name" value="Chromo/chromo_shadow_dom"/>
</dbReference>
<dbReference type="CDD" id="cd00024">
    <property type="entry name" value="CD_CSD"/>
    <property type="match status" value="1"/>
</dbReference>
<feature type="domain" description="Chromo" evidence="2">
    <location>
        <begin position="38"/>
        <end position="80"/>
    </location>
</feature>
<comment type="subcellular location">
    <subcellularLocation>
        <location evidence="1">Nucleus</location>
    </subcellularLocation>
</comment>
<organism evidence="3 4">
    <name type="scientific">Naja naja</name>
    <name type="common">Indian cobra</name>
    <dbReference type="NCBI Taxonomy" id="35670"/>
    <lineage>
        <taxon>Eukaryota</taxon>
        <taxon>Metazoa</taxon>
        <taxon>Chordata</taxon>
        <taxon>Craniata</taxon>
        <taxon>Vertebrata</taxon>
        <taxon>Euteleostomi</taxon>
        <taxon>Lepidosauria</taxon>
        <taxon>Squamata</taxon>
        <taxon>Bifurcata</taxon>
        <taxon>Unidentata</taxon>
        <taxon>Episquamata</taxon>
        <taxon>Toxicofera</taxon>
        <taxon>Serpentes</taxon>
        <taxon>Colubroidea</taxon>
        <taxon>Elapidae</taxon>
        <taxon>Elapinae</taxon>
        <taxon>Naja</taxon>
    </lineage>
</organism>
<dbReference type="Proteomes" id="UP000694559">
    <property type="component" value="Unplaced"/>
</dbReference>
<keyword evidence="4" id="KW-1185">Reference proteome</keyword>
<reference evidence="3" key="1">
    <citation type="submission" date="2025-08" db="UniProtKB">
        <authorList>
            <consortium name="Ensembl"/>
        </authorList>
    </citation>
    <scope>IDENTIFICATION</scope>
</reference>
<evidence type="ECO:0000313" key="4">
    <source>
        <dbReference type="Proteomes" id="UP000694559"/>
    </source>
</evidence>
<name>A0A8C6VMC8_NAJNA</name>
<sequence length="80" mass="9396">CYYGSRKISLLKQVVSSQVRPVDRAPPNPWVIEGQTHYEIKRILDLRVQRGQLEYLIHWKGYPYLKQPGLKPEFSLVVES</sequence>
<proteinExistence type="predicted"/>
<protein>
    <recommendedName>
        <fullName evidence="2">Chromo domain-containing protein</fullName>
    </recommendedName>
</protein>